<dbReference type="PANTHER" id="PTHR43794">
    <property type="entry name" value="AMINOHYDROLASE SSNA-RELATED"/>
    <property type="match status" value="1"/>
</dbReference>
<dbReference type="Proteomes" id="UP000243807">
    <property type="component" value="Chromosome"/>
</dbReference>
<dbReference type="FunFam" id="3.20.20.140:FF:000014">
    <property type="entry name" value="5-methylthioadenosine/S-adenosylhomocysteine deaminase"/>
    <property type="match status" value="1"/>
</dbReference>
<dbReference type="Gene3D" id="3.20.20.140">
    <property type="entry name" value="Metal-dependent hydrolases"/>
    <property type="match status" value="1"/>
</dbReference>
<dbReference type="InterPro" id="IPR032466">
    <property type="entry name" value="Metal_Hydrolase"/>
</dbReference>
<evidence type="ECO:0000259" key="5">
    <source>
        <dbReference type="Pfam" id="PF01979"/>
    </source>
</evidence>
<dbReference type="InterPro" id="IPR006680">
    <property type="entry name" value="Amidohydro-rel"/>
</dbReference>
<dbReference type="AlphaFoldDB" id="A0A1P8UG40"/>
<dbReference type="Gene3D" id="2.30.40.10">
    <property type="entry name" value="Urease, subunit C, domain 1"/>
    <property type="match status" value="1"/>
</dbReference>
<organism evidence="6 7">
    <name type="scientific">Acidihalobacter ferrooxydans</name>
    <dbReference type="NCBI Taxonomy" id="1765967"/>
    <lineage>
        <taxon>Bacteria</taxon>
        <taxon>Pseudomonadati</taxon>
        <taxon>Pseudomonadota</taxon>
        <taxon>Gammaproteobacteria</taxon>
        <taxon>Chromatiales</taxon>
        <taxon>Ectothiorhodospiraceae</taxon>
        <taxon>Acidihalobacter</taxon>
    </lineage>
</organism>
<accession>A0A1P8UG40</accession>
<dbReference type="Pfam" id="PF01979">
    <property type="entry name" value="Amidohydro_1"/>
    <property type="match status" value="1"/>
</dbReference>
<dbReference type="SUPFAM" id="SSF51338">
    <property type="entry name" value="Composite domain of metallo-dependent hydrolases"/>
    <property type="match status" value="1"/>
</dbReference>
<evidence type="ECO:0000313" key="7">
    <source>
        <dbReference type="Proteomes" id="UP000243807"/>
    </source>
</evidence>
<dbReference type="OrthoDB" id="9807210at2"/>
<protein>
    <submittedName>
        <fullName evidence="6">N-ethylammeline chlorohydrolase</fullName>
    </submittedName>
</protein>
<dbReference type="InterPro" id="IPR011059">
    <property type="entry name" value="Metal-dep_hydrolase_composite"/>
</dbReference>
<comment type="similarity">
    <text evidence="1">Belongs to the metallo-dependent hydrolases superfamily. ATZ/TRZ family.</text>
</comment>
<proteinExistence type="inferred from homology"/>
<feature type="domain" description="Amidohydrolase-related" evidence="5">
    <location>
        <begin position="61"/>
        <end position="409"/>
    </location>
</feature>
<keyword evidence="4" id="KW-0862">Zinc</keyword>
<dbReference type="RefSeq" id="WP_076836472.1">
    <property type="nucleotide sequence ID" value="NZ_CP019434.1"/>
</dbReference>
<keyword evidence="2" id="KW-0479">Metal-binding</keyword>
<dbReference type="KEGG" id="afy:BW247_06725"/>
<dbReference type="GO" id="GO:0016814">
    <property type="term" value="F:hydrolase activity, acting on carbon-nitrogen (but not peptide) bonds, in cyclic amidines"/>
    <property type="evidence" value="ECO:0007669"/>
    <property type="project" value="UniProtKB-ARBA"/>
</dbReference>
<dbReference type="NCBIfam" id="NF006549">
    <property type="entry name" value="PRK09045.1"/>
    <property type="match status" value="1"/>
</dbReference>
<evidence type="ECO:0000313" key="6">
    <source>
        <dbReference type="EMBL" id="APZ42823.1"/>
    </source>
</evidence>
<reference evidence="6 7" key="1">
    <citation type="submission" date="2017-01" db="EMBL/GenBank/DDBJ databases">
        <title>Draft sequence of Acidihalobacter ferrooxidans strain DSM 14175 (strain V8).</title>
        <authorList>
            <person name="Khaleque H.N."/>
            <person name="Ramsay J.P."/>
            <person name="Murphy R.J.T."/>
            <person name="Kaksonen A.H."/>
            <person name="Boxall N.J."/>
            <person name="Watkin E.L.J."/>
        </authorList>
    </citation>
    <scope>NUCLEOTIDE SEQUENCE [LARGE SCALE GENOMIC DNA]</scope>
    <source>
        <strain evidence="6 7">V8</strain>
    </source>
</reference>
<keyword evidence="7" id="KW-1185">Reference proteome</keyword>
<dbReference type="GO" id="GO:0019239">
    <property type="term" value="F:deaminase activity"/>
    <property type="evidence" value="ECO:0007669"/>
    <property type="project" value="UniProtKB-ARBA"/>
</dbReference>
<dbReference type="STRING" id="1765967.BW247_06725"/>
<evidence type="ECO:0000256" key="1">
    <source>
        <dbReference type="ARBA" id="ARBA00006745"/>
    </source>
</evidence>
<dbReference type="InterPro" id="IPR050287">
    <property type="entry name" value="MTA/SAH_deaminase"/>
</dbReference>
<dbReference type="CDD" id="cd01298">
    <property type="entry name" value="ATZ_TRZ_like"/>
    <property type="match status" value="1"/>
</dbReference>
<dbReference type="GO" id="GO:0046872">
    <property type="term" value="F:metal ion binding"/>
    <property type="evidence" value="ECO:0007669"/>
    <property type="project" value="UniProtKB-KW"/>
</dbReference>
<name>A0A1P8UG40_9GAMM</name>
<evidence type="ECO:0000256" key="2">
    <source>
        <dbReference type="ARBA" id="ARBA00022723"/>
    </source>
</evidence>
<evidence type="ECO:0000256" key="3">
    <source>
        <dbReference type="ARBA" id="ARBA00022801"/>
    </source>
</evidence>
<keyword evidence="3 6" id="KW-0378">Hydrolase</keyword>
<evidence type="ECO:0000256" key="4">
    <source>
        <dbReference type="ARBA" id="ARBA00022833"/>
    </source>
</evidence>
<dbReference type="SUPFAM" id="SSF51556">
    <property type="entry name" value="Metallo-dependent hydrolases"/>
    <property type="match status" value="1"/>
</dbReference>
<dbReference type="PANTHER" id="PTHR43794:SF11">
    <property type="entry name" value="AMIDOHYDROLASE-RELATED DOMAIN-CONTAINING PROTEIN"/>
    <property type="match status" value="1"/>
</dbReference>
<gene>
    <name evidence="6" type="ORF">BW247_06725</name>
</gene>
<dbReference type="EMBL" id="CP019434">
    <property type="protein sequence ID" value="APZ42823.1"/>
    <property type="molecule type" value="Genomic_DNA"/>
</dbReference>
<sequence length="452" mass="48563">MDTIDTLISARWVVPVVPDGLTLADHSVAIHGRRIVDLLPTAEALRKYAAATHHELPGHALIPGLVNAHTHAAMSLLRGLADDLTLETWLREHIWPTEARWVSEAFVRDGTRLAIAEMLRGGTTCFNDMYFFPNVTARVAAGLGMRASIGMIVIDFPTAWADNADEYIARGLREVMDAHKGESLISTCFAPHAPYTISDAPLARIRTLADELERPVHIHLHETAAEVARHVEQHGCRPLARLDRLGLVGPNLLAVHMTQLDAEEIALLAARGASVAHCPQSNLKLASGFCEVARLREAGVNVALGTDGAASNNDLDMWDEMRTAALLAKGVAGRADALPAREALRMATLGGAQALGLGEEIGSIECGKAADLVAVDLVRIETQPVYDPNSQLVYAAGREAVTHVWVAGRPQLVDRELVQLDATEIMANAAAWRERIGVQIGEQIGAPAAPAD</sequence>